<evidence type="ECO:0000313" key="1">
    <source>
        <dbReference type="EMBL" id="VAW11607.1"/>
    </source>
</evidence>
<dbReference type="EMBL" id="UOEL01000067">
    <property type="protein sequence ID" value="VAW11607.1"/>
    <property type="molecule type" value="Genomic_DNA"/>
</dbReference>
<protein>
    <submittedName>
        <fullName evidence="1">Uncharacterized protein</fullName>
    </submittedName>
</protein>
<organism evidence="1">
    <name type="scientific">hydrothermal vent metagenome</name>
    <dbReference type="NCBI Taxonomy" id="652676"/>
    <lineage>
        <taxon>unclassified sequences</taxon>
        <taxon>metagenomes</taxon>
        <taxon>ecological metagenomes</taxon>
    </lineage>
</organism>
<dbReference type="AlphaFoldDB" id="A0A3B0TE51"/>
<gene>
    <name evidence="1" type="ORF">MNBD_BACTEROID03-479</name>
</gene>
<accession>A0A3B0TE51</accession>
<name>A0A3B0TE51_9ZZZZ</name>
<proteinExistence type="predicted"/>
<reference evidence="1" key="1">
    <citation type="submission" date="2018-06" db="EMBL/GenBank/DDBJ databases">
        <authorList>
            <person name="Zhirakovskaya E."/>
        </authorList>
    </citation>
    <scope>NUCLEOTIDE SEQUENCE</scope>
</reference>
<sequence length="75" mass="8935">MMSEEEKFFYQLLHKTQFEFEKPPIYNKHGKTKNWHFAICNSPIIKGKGLVFRLNWGGRDHNKQTKLFATVFMAT</sequence>